<evidence type="ECO:0000256" key="2">
    <source>
        <dbReference type="SAM" id="Phobius"/>
    </source>
</evidence>
<keyword evidence="2" id="KW-0472">Membrane</keyword>
<evidence type="ECO:0000313" key="4">
    <source>
        <dbReference type="Proteomes" id="UP001175261"/>
    </source>
</evidence>
<keyword evidence="2" id="KW-1133">Transmembrane helix</keyword>
<organism evidence="3 4">
    <name type="scientific">Sarocladium strictum</name>
    <name type="common">Black bundle disease fungus</name>
    <name type="synonym">Acremonium strictum</name>
    <dbReference type="NCBI Taxonomy" id="5046"/>
    <lineage>
        <taxon>Eukaryota</taxon>
        <taxon>Fungi</taxon>
        <taxon>Dikarya</taxon>
        <taxon>Ascomycota</taxon>
        <taxon>Pezizomycotina</taxon>
        <taxon>Sordariomycetes</taxon>
        <taxon>Hypocreomycetidae</taxon>
        <taxon>Hypocreales</taxon>
        <taxon>Sarocladiaceae</taxon>
        <taxon>Sarocladium</taxon>
    </lineage>
</organism>
<sequence>MASMEYAPQSSLEFATTPGDMSKQMASSSSRAPRPWGPTSARLWIHILVIILAIACIVLSLIPVTDLQDDRLGETYAMNIYWTACLAIAPFLCLIPSAAEIATYVVRAQNRGIHPFWFLGASIFSMLSAWTAAIMNSVLVGLKLSDKNSIFLNYRGDSCEDRANFLDGNVVCYNGWYDREGLFVALTVLGFVLAAAESVLCCFLSCRDVRIRKKERRALRAA</sequence>
<keyword evidence="2" id="KW-0812">Transmembrane</keyword>
<dbReference type="AlphaFoldDB" id="A0AA39GKP2"/>
<keyword evidence="4" id="KW-1185">Reference proteome</keyword>
<protein>
    <submittedName>
        <fullName evidence="3">Uncharacterized protein</fullName>
    </submittedName>
</protein>
<feature type="transmembrane region" description="Helical" evidence="2">
    <location>
        <begin position="183"/>
        <end position="206"/>
    </location>
</feature>
<dbReference type="Proteomes" id="UP001175261">
    <property type="component" value="Unassembled WGS sequence"/>
</dbReference>
<feature type="transmembrane region" description="Helical" evidence="2">
    <location>
        <begin position="76"/>
        <end position="95"/>
    </location>
</feature>
<reference evidence="3" key="1">
    <citation type="submission" date="2022-10" db="EMBL/GenBank/DDBJ databases">
        <title>Determination and structural analysis of whole genome sequence of Sarocladium strictum F4-1.</title>
        <authorList>
            <person name="Hu L."/>
            <person name="Jiang Y."/>
        </authorList>
    </citation>
    <scope>NUCLEOTIDE SEQUENCE</scope>
    <source>
        <strain evidence="3">F4-1</strain>
    </source>
</reference>
<evidence type="ECO:0000313" key="3">
    <source>
        <dbReference type="EMBL" id="KAK0389155.1"/>
    </source>
</evidence>
<proteinExistence type="predicted"/>
<dbReference type="EMBL" id="JAPDFR010000002">
    <property type="protein sequence ID" value="KAK0389155.1"/>
    <property type="molecule type" value="Genomic_DNA"/>
</dbReference>
<comment type="caution">
    <text evidence="3">The sequence shown here is derived from an EMBL/GenBank/DDBJ whole genome shotgun (WGS) entry which is preliminary data.</text>
</comment>
<name>A0AA39GKP2_SARSR</name>
<evidence type="ECO:0000256" key="1">
    <source>
        <dbReference type="SAM" id="MobiDB-lite"/>
    </source>
</evidence>
<feature type="transmembrane region" description="Helical" evidence="2">
    <location>
        <begin position="43"/>
        <end position="64"/>
    </location>
</feature>
<feature type="region of interest" description="Disordered" evidence="1">
    <location>
        <begin position="1"/>
        <end position="36"/>
    </location>
</feature>
<feature type="transmembrane region" description="Helical" evidence="2">
    <location>
        <begin position="116"/>
        <end position="139"/>
    </location>
</feature>
<gene>
    <name evidence="3" type="ORF">NLU13_2730</name>
</gene>
<accession>A0AA39GKP2</accession>